<evidence type="ECO:0000313" key="2">
    <source>
        <dbReference type="EMBL" id="GBO34660.1"/>
    </source>
</evidence>
<comment type="caution">
    <text evidence="2">The sequence shown here is derived from an EMBL/GenBank/DDBJ whole genome shotgun (WGS) entry which is preliminary data.</text>
</comment>
<gene>
    <name evidence="2" type="ORF">AVEN_218007_1</name>
</gene>
<sequence length="60" mass="6680">MARLPSGDPLTRPRLADGRRHRRCPPSVHWSGRPPLIETPAALPFSTHANKVTLFIPSNE</sequence>
<dbReference type="EMBL" id="BGPR01058498">
    <property type="protein sequence ID" value="GBO34660.1"/>
    <property type="molecule type" value="Genomic_DNA"/>
</dbReference>
<feature type="region of interest" description="Disordered" evidence="1">
    <location>
        <begin position="1"/>
        <end position="35"/>
    </location>
</feature>
<evidence type="ECO:0000313" key="3">
    <source>
        <dbReference type="Proteomes" id="UP000499080"/>
    </source>
</evidence>
<dbReference type="AlphaFoldDB" id="A0A4Y2WEE5"/>
<name>A0A4Y2WEE5_ARAVE</name>
<reference evidence="2 3" key="1">
    <citation type="journal article" date="2019" name="Sci. Rep.">
        <title>Orb-weaving spider Araneus ventricosus genome elucidates the spidroin gene catalogue.</title>
        <authorList>
            <person name="Kono N."/>
            <person name="Nakamura H."/>
            <person name="Ohtoshi R."/>
            <person name="Moran D.A.P."/>
            <person name="Shinohara A."/>
            <person name="Yoshida Y."/>
            <person name="Fujiwara M."/>
            <person name="Mori M."/>
            <person name="Tomita M."/>
            <person name="Arakawa K."/>
        </authorList>
    </citation>
    <scope>NUCLEOTIDE SEQUENCE [LARGE SCALE GENOMIC DNA]</scope>
</reference>
<dbReference type="Proteomes" id="UP000499080">
    <property type="component" value="Unassembled WGS sequence"/>
</dbReference>
<evidence type="ECO:0000256" key="1">
    <source>
        <dbReference type="SAM" id="MobiDB-lite"/>
    </source>
</evidence>
<proteinExistence type="predicted"/>
<keyword evidence="3" id="KW-1185">Reference proteome</keyword>
<feature type="non-terminal residue" evidence="2">
    <location>
        <position position="60"/>
    </location>
</feature>
<organism evidence="2 3">
    <name type="scientific">Araneus ventricosus</name>
    <name type="common">Orbweaver spider</name>
    <name type="synonym">Epeira ventricosa</name>
    <dbReference type="NCBI Taxonomy" id="182803"/>
    <lineage>
        <taxon>Eukaryota</taxon>
        <taxon>Metazoa</taxon>
        <taxon>Ecdysozoa</taxon>
        <taxon>Arthropoda</taxon>
        <taxon>Chelicerata</taxon>
        <taxon>Arachnida</taxon>
        <taxon>Araneae</taxon>
        <taxon>Araneomorphae</taxon>
        <taxon>Entelegynae</taxon>
        <taxon>Araneoidea</taxon>
        <taxon>Araneidae</taxon>
        <taxon>Araneus</taxon>
    </lineage>
</organism>
<accession>A0A4Y2WEE5</accession>
<protein>
    <submittedName>
        <fullName evidence="2">Uncharacterized protein</fullName>
    </submittedName>
</protein>